<keyword evidence="1" id="KW-0472">Membrane</keyword>
<protein>
    <submittedName>
        <fullName evidence="2">Uncharacterized protein</fullName>
    </submittedName>
</protein>
<organism evidence="2 3">
    <name type="scientific">Methanococcoides alaskense</name>
    <dbReference type="NCBI Taxonomy" id="325778"/>
    <lineage>
        <taxon>Archaea</taxon>
        <taxon>Methanobacteriati</taxon>
        <taxon>Methanobacteriota</taxon>
        <taxon>Stenosarchaea group</taxon>
        <taxon>Methanomicrobia</taxon>
        <taxon>Methanosarcinales</taxon>
        <taxon>Methanosarcinaceae</taxon>
        <taxon>Methanococcoides</taxon>
    </lineage>
</organism>
<keyword evidence="1" id="KW-0812">Transmembrane</keyword>
<evidence type="ECO:0000313" key="2">
    <source>
        <dbReference type="EMBL" id="MDR6223208.1"/>
    </source>
</evidence>
<dbReference type="AlphaFoldDB" id="A0AA90ZD77"/>
<keyword evidence="1" id="KW-1133">Transmembrane helix</keyword>
<dbReference type="Proteomes" id="UP001185015">
    <property type="component" value="Unassembled WGS sequence"/>
</dbReference>
<reference evidence="2 3" key="1">
    <citation type="submission" date="2023-07" db="EMBL/GenBank/DDBJ databases">
        <title>Genomic Encyclopedia of Type Strains, Phase IV (KMG-IV): sequencing the most valuable type-strain genomes for metagenomic binning, comparative biology and taxonomic classification.</title>
        <authorList>
            <person name="Goeker M."/>
        </authorList>
    </citation>
    <scope>NUCLEOTIDE SEQUENCE [LARGE SCALE GENOMIC DNA]</scope>
    <source>
        <strain evidence="2 3">DSM 17273</strain>
    </source>
</reference>
<evidence type="ECO:0000256" key="1">
    <source>
        <dbReference type="SAM" id="Phobius"/>
    </source>
</evidence>
<evidence type="ECO:0000313" key="3">
    <source>
        <dbReference type="Proteomes" id="UP001185015"/>
    </source>
</evidence>
<keyword evidence="3" id="KW-1185">Reference proteome</keyword>
<feature type="transmembrane region" description="Helical" evidence="1">
    <location>
        <begin position="6"/>
        <end position="27"/>
    </location>
</feature>
<gene>
    <name evidence="2" type="ORF">J2750_001673</name>
</gene>
<name>A0AA90ZD77_9EURY</name>
<proteinExistence type="predicted"/>
<accession>A0AA90ZD77</accession>
<comment type="caution">
    <text evidence="2">The sequence shown here is derived from an EMBL/GenBank/DDBJ whole genome shotgun (WGS) entry which is preliminary data.</text>
</comment>
<dbReference type="EMBL" id="JAVDQI010000006">
    <property type="protein sequence ID" value="MDR6223208.1"/>
    <property type="molecule type" value="Genomic_DNA"/>
</dbReference>
<sequence>MPLTITAKIILLLFLVFLVWVDLYMRYSRLYIVMIRKFDDALAYVNSKEIQNKLFFKKEKSILICLSEILVDVLNSLCYEVGT</sequence>